<feature type="domain" description="Helicase ATP-binding" evidence="16">
    <location>
        <begin position="547"/>
        <end position="718"/>
    </location>
</feature>
<proteinExistence type="inferred from homology"/>
<evidence type="ECO:0000256" key="15">
    <source>
        <dbReference type="SAM" id="MobiDB-lite"/>
    </source>
</evidence>
<dbReference type="InterPro" id="IPR029072">
    <property type="entry name" value="YebC-like"/>
</dbReference>
<evidence type="ECO:0000256" key="11">
    <source>
        <dbReference type="ARBA" id="ARBA00023204"/>
    </source>
</evidence>
<keyword evidence="10" id="KW-0804">Transcription</keyword>
<dbReference type="CDD" id="cd18793">
    <property type="entry name" value="SF2_C_SNF"/>
    <property type="match status" value="1"/>
</dbReference>
<dbReference type="GO" id="GO:0005524">
    <property type="term" value="F:ATP binding"/>
    <property type="evidence" value="ECO:0007669"/>
    <property type="project" value="UniProtKB-UniRule"/>
</dbReference>
<evidence type="ECO:0000256" key="10">
    <source>
        <dbReference type="ARBA" id="ARBA00023163"/>
    </source>
</evidence>
<dbReference type="EnsemblMetazoa" id="GMOY010556-RA">
    <property type="protein sequence ID" value="GMOY010556-PA"/>
    <property type="gene ID" value="GMOY010556"/>
</dbReference>
<evidence type="ECO:0000313" key="20">
    <source>
        <dbReference type="Proteomes" id="UP000092444"/>
    </source>
</evidence>
<accession>A0A1B0GB72</accession>
<dbReference type="InterPro" id="IPR050520">
    <property type="entry name" value="INO80/SWR1_helicase"/>
</dbReference>
<dbReference type="Gene3D" id="3.30.70.980">
    <property type="match status" value="2"/>
</dbReference>
<dbReference type="Pfam" id="PF00271">
    <property type="entry name" value="Helicase_C"/>
    <property type="match status" value="1"/>
</dbReference>
<feature type="compositionally biased region" description="Basic residues" evidence="15">
    <location>
        <begin position="190"/>
        <end position="201"/>
    </location>
</feature>
<dbReference type="InterPro" id="IPR027417">
    <property type="entry name" value="P-loop_NTPase"/>
</dbReference>
<evidence type="ECO:0000256" key="4">
    <source>
        <dbReference type="ARBA" id="ARBA00022741"/>
    </source>
</evidence>
<dbReference type="InterPro" id="IPR026564">
    <property type="entry name" value="Transcrip_reg_TACO1-like_dom3"/>
</dbReference>
<name>A0A1B0GB72_GLOMM</name>
<keyword evidence="7 14" id="KW-0067">ATP-binding</keyword>
<dbReference type="Gene3D" id="3.40.50.300">
    <property type="entry name" value="P-loop containing nucleotide triphosphate hydrolases"/>
    <property type="match status" value="2"/>
</dbReference>
<dbReference type="EMBL" id="CCAG010019323">
    <property type="status" value="NOT_ANNOTATED_CDS"/>
    <property type="molecule type" value="Genomic_DNA"/>
</dbReference>
<dbReference type="InterPro" id="IPR038718">
    <property type="entry name" value="SNF2-like_sf"/>
</dbReference>
<dbReference type="InterPro" id="IPR001650">
    <property type="entry name" value="Helicase_C-like"/>
</dbReference>
<feature type="domain" description="DBINO" evidence="18">
    <location>
        <begin position="314"/>
        <end position="439"/>
    </location>
</feature>
<keyword evidence="5 14" id="KW-0227">DNA damage</keyword>
<dbReference type="SMART" id="SM00487">
    <property type="entry name" value="DEXDc"/>
    <property type="match status" value="1"/>
</dbReference>
<feature type="compositionally biased region" description="Acidic residues" evidence="15">
    <location>
        <begin position="231"/>
        <end position="240"/>
    </location>
</feature>
<dbReference type="GO" id="GO:0016887">
    <property type="term" value="F:ATP hydrolysis activity"/>
    <property type="evidence" value="ECO:0007669"/>
    <property type="project" value="TreeGrafter"/>
</dbReference>
<evidence type="ECO:0000256" key="12">
    <source>
        <dbReference type="ARBA" id="ARBA00023242"/>
    </source>
</evidence>
<dbReference type="Proteomes" id="UP000092444">
    <property type="component" value="Unassembled WGS sequence"/>
</dbReference>
<keyword evidence="9 14" id="KW-0238">DNA-binding</keyword>
<comment type="function">
    <text evidence="14">ATPase component of the INO80 complex which remodels chromatin by shifting nucleosomes and is involved in DNA repair.</text>
</comment>
<dbReference type="PROSITE" id="PS51413">
    <property type="entry name" value="DBINO"/>
    <property type="match status" value="1"/>
</dbReference>
<feature type="region of interest" description="Disordered" evidence="15">
    <location>
        <begin position="186"/>
        <end position="241"/>
    </location>
</feature>
<dbReference type="PANTHER" id="PTHR45685">
    <property type="entry name" value="HELICASE SRCAP-RELATED"/>
    <property type="match status" value="1"/>
</dbReference>
<dbReference type="GO" id="GO:0042393">
    <property type="term" value="F:histone binding"/>
    <property type="evidence" value="ECO:0007669"/>
    <property type="project" value="TreeGrafter"/>
</dbReference>
<evidence type="ECO:0000256" key="1">
    <source>
        <dbReference type="ARBA" id="ARBA00004123"/>
    </source>
</evidence>
<keyword evidence="8" id="KW-0805">Transcription regulation</keyword>
<dbReference type="PhylomeDB" id="A0A1B0GB72"/>
<evidence type="ECO:0000259" key="16">
    <source>
        <dbReference type="PROSITE" id="PS51192"/>
    </source>
</evidence>
<organism evidence="19 20">
    <name type="scientific">Glossina morsitans morsitans</name>
    <name type="common">Savannah tsetse fly</name>
    <dbReference type="NCBI Taxonomy" id="37546"/>
    <lineage>
        <taxon>Eukaryota</taxon>
        <taxon>Metazoa</taxon>
        <taxon>Ecdysozoa</taxon>
        <taxon>Arthropoda</taxon>
        <taxon>Hexapoda</taxon>
        <taxon>Insecta</taxon>
        <taxon>Pterygota</taxon>
        <taxon>Neoptera</taxon>
        <taxon>Endopterygota</taxon>
        <taxon>Diptera</taxon>
        <taxon>Brachycera</taxon>
        <taxon>Muscomorpha</taxon>
        <taxon>Hippoboscoidea</taxon>
        <taxon>Glossinidae</taxon>
        <taxon>Glossina</taxon>
    </lineage>
</organism>
<keyword evidence="12" id="KW-0539">Nucleus</keyword>
<dbReference type="Pfam" id="PF00176">
    <property type="entry name" value="SNF2-rel_dom"/>
    <property type="match status" value="1"/>
</dbReference>
<evidence type="ECO:0000259" key="17">
    <source>
        <dbReference type="PROSITE" id="PS51194"/>
    </source>
</evidence>
<dbReference type="SUPFAM" id="SSF52540">
    <property type="entry name" value="P-loop containing nucleoside triphosphate hydrolases"/>
    <property type="match status" value="2"/>
</dbReference>
<dbReference type="EC" id="3.6.4.-" evidence="14"/>
<feature type="domain" description="Helicase C-terminal" evidence="17">
    <location>
        <begin position="1087"/>
        <end position="1240"/>
    </location>
</feature>
<comment type="similarity">
    <text evidence="2 14">Belongs to the SNF2/RAD54 helicase family.</text>
</comment>
<evidence type="ECO:0000256" key="8">
    <source>
        <dbReference type="ARBA" id="ARBA00023015"/>
    </source>
</evidence>
<reference evidence="19" key="1">
    <citation type="submission" date="2020-05" db="UniProtKB">
        <authorList>
            <consortium name="EnsemblMetazoa"/>
        </authorList>
    </citation>
    <scope>IDENTIFICATION</scope>
    <source>
        <strain evidence="19">Yale</strain>
    </source>
</reference>
<dbReference type="Gene3D" id="3.40.50.10810">
    <property type="entry name" value="Tandem AAA-ATPase domain"/>
    <property type="match status" value="1"/>
</dbReference>
<dbReference type="Pfam" id="PF01709">
    <property type="entry name" value="Transcrip_reg"/>
    <property type="match status" value="1"/>
</dbReference>
<keyword evidence="6 14" id="KW-0378">Hydrolase</keyword>
<keyword evidence="20" id="KW-1185">Reference proteome</keyword>
<comment type="subcellular location">
    <subcellularLocation>
        <location evidence="1 14">Nucleus</location>
    </subcellularLocation>
</comment>
<comment type="catalytic activity">
    <reaction evidence="13 14">
        <text>ATP + H2O = ADP + phosphate + H(+)</text>
        <dbReference type="Rhea" id="RHEA:13065"/>
        <dbReference type="ChEBI" id="CHEBI:15377"/>
        <dbReference type="ChEBI" id="CHEBI:15378"/>
        <dbReference type="ChEBI" id="CHEBI:30616"/>
        <dbReference type="ChEBI" id="CHEBI:43474"/>
        <dbReference type="ChEBI" id="CHEBI:456216"/>
    </reaction>
</comment>
<evidence type="ECO:0000256" key="6">
    <source>
        <dbReference type="ARBA" id="ARBA00022801"/>
    </source>
</evidence>
<dbReference type="GO" id="GO:0003677">
    <property type="term" value="F:DNA binding"/>
    <property type="evidence" value="ECO:0007669"/>
    <property type="project" value="UniProtKB-UniRule"/>
</dbReference>
<dbReference type="InterPro" id="IPR048300">
    <property type="entry name" value="TACO1_YebC-like_2nd/3rd_dom"/>
</dbReference>
<keyword evidence="11 14" id="KW-0234">DNA repair</keyword>
<evidence type="ECO:0000256" key="13">
    <source>
        <dbReference type="ARBA" id="ARBA00049360"/>
    </source>
</evidence>
<dbReference type="SUPFAM" id="SSF75625">
    <property type="entry name" value="YebC-like"/>
    <property type="match status" value="1"/>
</dbReference>
<protein>
    <recommendedName>
        <fullName evidence="3 14">Chromatin-remodeling ATPase INO80</fullName>
        <ecNumber evidence="14">3.6.4.-</ecNumber>
    </recommendedName>
</protein>
<dbReference type="VEuPathDB" id="VectorBase:GMOY010556"/>
<evidence type="ECO:0000256" key="2">
    <source>
        <dbReference type="ARBA" id="ARBA00007025"/>
    </source>
</evidence>
<dbReference type="PROSITE" id="PS51194">
    <property type="entry name" value="HELICASE_CTER"/>
    <property type="match status" value="1"/>
</dbReference>
<evidence type="ECO:0000256" key="5">
    <source>
        <dbReference type="ARBA" id="ARBA00022763"/>
    </source>
</evidence>
<evidence type="ECO:0000256" key="7">
    <source>
        <dbReference type="ARBA" id="ARBA00022840"/>
    </source>
</evidence>
<dbReference type="InterPro" id="IPR014001">
    <property type="entry name" value="Helicase_ATP-bd"/>
</dbReference>
<comment type="subunit">
    <text evidence="14">Component of the INO80 chromatin-remodeling complex.</text>
</comment>
<dbReference type="InterPro" id="IPR000330">
    <property type="entry name" value="SNF2_N"/>
</dbReference>
<evidence type="ECO:0000313" key="19">
    <source>
        <dbReference type="EnsemblMetazoa" id="GMOY010556-PA"/>
    </source>
</evidence>
<dbReference type="GO" id="GO:0006338">
    <property type="term" value="P:chromatin remodeling"/>
    <property type="evidence" value="ECO:0007669"/>
    <property type="project" value="UniProtKB-UniRule"/>
</dbReference>
<dbReference type="PROSITE" id="PS51192">
    <property type="entry name" value="HELICASE_ATP_BIND_1"/>
    <property type="match status" value="1"/>
</dbReference>
<evidence type="ECO:0000256" key="9">
    <source>
        <dbReference type="ARBA" id="ARBA00023125"/>
    </source>
</evidence>
<feature type="region of interest" description="Disordered" evidence="15">
    <location>
        <begin position="1"/>
        <end position="23"/>
    </location>
</feature>
<evidence type="ECO:0000256" key="3">
    <source>
        <dbReference type="ARBA" id="ARBA00019805"/>
    </source>
</evidence>
<dbReference type="GO" id="GO:0031011">
    <property type="term" value="C:Ino80 complex"/>
    <property type="evidence" value="ECO:0007669"/>
    <property type="project" value="UniProtKB-UniRule"/>
</dbReference>
<keyword evidence="4" id="KW-0547">Nucleotide-binding</keyword>
<dbReference type="PANTHER" id="PTHR45685:SF2">
    <property type="entry name" value="CHROMATIN-REMODELING ATPASE INO80"/>
    <property type="match status" value="1"/>
</dbReference>
<comment type="domain">
    <text evidence="14">The DBINO region is involved in binding to DNA.</text>
</comment>
<dbReference type="GO" id="GO:0006281">
    <property type="term" value="P:DNA repair"/>
    <property type="evidence" value="ECO:0007669"/>
    <property type="project" value="UniProtKB-UniRule"/>
</dbReference>
<dbReference type="Pfam" id="PF13892">
    <property type="entry name" value="DBINO"/>
    <property type="match status" value="1"/>
</dbReference>
<sequence length="1588" mass="184647">MNGAVSEGTAGIAEQSDSQPSHSVMAEPLHIQRLEQVLDMRPFMVYAREIMGRPLSSDEEDELESVVEDSDDEYVEPKFKKISNKKQKKLTKLGTKEERQAVKMQLYNFNDLTADREWLYDVLLSDTDTDTEISDEDEYVREMIKAHVRQQKMRENFYKKATNTQYAYYGAGFLSNHDMYPEHQQSIVGVRKRRRRGKKEKPMKLAPLSKPVNKEPKARKPRKQKHKPLMDEPEPGEVDPEDLKHYAYADTTANDEDDDVEVQSDDLADSSMVLDSHGLQASALTYQSGRGRRRKSQQGVLRTPEVMAARRKRVWQLMAKKELGRCQRAKLNNHKEMVQNCKRVATMCMKVVRQRAMHSQKVMKETVWRAKRMSREMLAYWKRYERVERDTRRRMEKEAEEQRKMDVELIEAKRQQRKLNFLITQTELYAHFMSRKLGQGSEAEQLRILNQLDEEANPRLAAYDDYDAEKMKLLAQQHAEEAFANDRHKTKQFDTSAVLKNKKDDIVIKEEDKPESLLPQNKIDLPQPSIFQGTLKTYQIKGMTWLANLYDQGISGILADEMGLGKTVQSIAFLCHIAECYGVWGPFLVISPASTLHNWQQEMQRFVPDFNVVPYWGSPNERKILRQFWEQKDLHTREASFHVVITSYQLIVSDYKYFNRINWQYMVLDEAQAIKSATSMRWKLLLGFNCRNRLLLSGTPIQNSMAELWALLHFIMPTLFDSHDEFNEWFSKDIESHAENKTGIDEKQISRLHMILKPFMLRRIKKDVENELSDKIEIMVYCPLTIRQKLLYMALKQKIRIEDLLNLARGGHHGSGASTDGHVDRNFTSNLMNLVMQFRKVCNHPELFERRDVKSPFAVKCQEYVIPRLVYDEILLIRAIPSKRHLLYNRFQHYIKKLAFYELLAKRRQWWSHYYNPTSQESTVYAFGDFRTQNIPETIEHRVIRSKYKQNVEEAEIKNEMLDETESELIMQTGGAGSKNKLSKEALRLLPEFHHKKHVTHYYQCEPLEMPKFLYALNQRVQAYKRQLYCESRAAAWSQIRHEHCESREGLELVENGLKLSAPGFGWSSIIIPDKETLISDAGKLSVLDSLLTRLKAEGHRVLIYSQMTKMIDLLEEYMWHRKHRYMRLDGSSKISARRDMVADFQSRQDIFVFLLSTRAGGLGINLTAADTNELGKLKKSVPLYGEETKMSKSKRLKKWQTDTERGVFVDALTDDYPEDTFGASNEKYLVDPPVHNDYGRNRGKKFCQSRSALNFENNSGNGAPRSTIRKDRNNCLVRSISKTADSGDSLISTSRSRNTVTKMKNENKPSCSIKTKSGAQLLNRDKTTFEVPTKSSNFKNQVSLSPTVPEATDEVRLAHRLRLAIQEGRSKNIRENEQLRTVVLRALDQHIPWPTIEAMLQDCGSPQCITTNCFILQIRFQRKVDLICSVRTKNIMAFKRKILSILKSHGAVFSSVMHNFSHCCVLEALASYRTPIQFSDFERTLAKDAMECHATSVEIVDYETGAVNLKCHPMQLPDVSVALEQRNYKIISTDYGFRPRERVQLDQKEHRRYNRLLSNLRKYPEIECIYDNLNPVDLQSPEPSKDE</sequence>
<evidence type="ECO:0000256" key="14">
    <source>
        <dbReference type="RuleBase" id="RU368001"/>
    </source>
</evidence>
<dbReference type="InterPro" id="IPR049730">
    <property type="entry name" value="SNF2/RAD54-like_C"/>
</dbReference>
<dbReference type="STRING" id="37546.A0A1B0GB72"/>
<dbReference type="InterPro" id="IPR020838">
    <property type="entry name" value="DBINO"/>
</dbReference>
<dbReference type="FunFam" id="3.40.50.10810:FF:000022">
    <property type="entry name" value="Blast:Putative DNA helicase Ino80"/>
    <property type="match status" value="1"/>
</dbReference>
<evidence type="ECO:0000259" key="18">
    <source>
        <dbReference type="PROSITE" id="PS51413"/>
    </source>
</evidence>